<proteinExistence type="predicted"/>
<name>A0A285SYV8_9HYPH</name>
<protein>
    <submittedName>
        <fullName evidence="10">Lyso-ornithine lipid acyltransferase</fullName>
    </submittedName>
</protein>
<evidence type="ECO:0000313" key="11">
    <source>
        <dbReference type="Proteomes" id="UP000219331"/>
    </source>
</evidence>
<evidence type="ECO:0000256" key="7">
    <source>
        <dbReference type="ARBA" id="ARBA00023315"/>
    </source>
</evidence>
<dbReference type="SMART" id="SM00563">
    <property type="entry name" value="PlsC"/>
    <property type="match status" value="1"/>
</dbReference>
<dbReference type="PANTHER" id="PTHR23063">
    <property type="entry name" value="PHOSPHOLIPID ACYLTRANSFERASE"/>
    <property type="match status" value="1"/>
</dbReference>
<evidence type="ECO:0000256" key="4">
    <source>
        <dbReference type="ARBA" id="ARBA00022989"/>
    </source>
</evidence>
<keyword evidence="5" id="KW-0443">Lipid metabolism</keyword>
<feature type="region of interest" description="Disordered" evidence="8">
    <location>
        <begin position="256"/>
        <end position="292"/>
    </location>
</feature>
<evidence type="ECO:0000256" key="5">
    <source>
        <dbReference type="ARBA" id="ARBA00023098"/>
    </source>
</evidence>
<dbReference type="InterPro" id="IPR002123">
    <property type="entry name" value="Plipid/glycerol_acylTrfase"/>
</dbReference>
<evidence type="ECO:0000256" key="8">
    <source>
        <dbReference type="SAM" id="MobiDB-lite"/>
    </source>
</evidence>
<dbReference type="SUPFAM" id="SSF69593">
    <property type="entry name" value="Glycerol-3-phosphate (1)-acyltransferase"/>
    <property type="match status" value="1"/>
</dbReference>
<evidence type="ECO:0000256" key="2">
    <source>
        <dbReference type="ARBA" id="ARBA00022679"/>
    </source>
</evidence>
<gene>
    <name evidence="10" type="ORF">SAMN05421512_107197</name>
</gene>
<keyword evidence="4" id="KW-1133">Transmembrane helix</keyword>
<keyword evidence="2 10" id="KW-0808">Transferase</keyword>
<dbReference type="PANTHER" id="PTHR23063:SF52">
    <property type="entry name" value="LYSOPHOSPHATIDYLCHOLINE ACYLTRANSFERASE"/>
    <property type="match status" value="1"/>
</dbReference>
<evidence type="ECO:0000313" key="10">
    <source>
        <dbReference type="EMBL" id="SOC13558.1"/>
    </source>
</evidence>
<dbReference type="CDD" id="cd07989">
    <property type="entry name" value="LPLAT_AGPAT-like"/>
    <property type="match status" value="1"/>
</dbReference>
<dbReference type="GO" id="GO:0006629">
    <property type="term" value="P:lipid metabolic process"/>
    <property type="evidence" value="ECO:0007669"/>
    <property type="project" value="UniProtKB-KW"/>
</dbReference>
<keyword evidence="6" id="KW-0472">Membrane</keyword>
<keyword evidence="7 10" id="KW-0012">Acyltransferase</keyword>
<keyword evidence="3" id="KW-0812">Transmembrane</keyword>
<dbReference type="STRING" id="538381.GCA_001696535_03738"/>
<evidence type="ECO:0000256" key="6">
    <source>
        <dbReference type="ARBA" id="ARBA00023136"/>
    </source>
</evidence>
<dbReference type="RefSeq" id="WP_244297559.1">
    <property type="nucleotide sequence ID" value="NZ_OBML01000007.1"/>
</dbReference>
<dbReference type="AlphaFoldDB" id="A0A285SYV8"/>
<dbReference type="GO" id="GO:0016020">
    <property type="term" value="C:membrane"/>
    <property type="evidence" value="ECO:0007669"/>
    <property type="project" value="UniProtKB-SubCell"/>
</dbReference>
<evidence type="ECO:0000256" key="1">
    <source>
        <dbReference type="ARBA" id="ARBA00004370"/>
    </source>
</evidence>
<dbReference type="Proteomes" id="UP000219331">
    <property type="component" value="Unassembled WGS sequence"/>
</dbReference>
<feature type="domain" description="Phospholipid/glycerol acyltransferase" evidence="9">
    <location>
        <begin position="66"/>
        <end position="184"/>
    </location>
</feature>
<keyword evidence="11" id="KW-1185">Reference proteome</keyword>
<dbReference type="Pfam" id="PF01553">
    <property type="entry name" value="Acyltransferase"/>
    <property type="match status" value="1"/>
</dbReference>
<dbReference type="GO" id="GO:0016746">
    <property type="term" value="F:acyltransferase activity"/>
    <property type="evidence" value="ECO:0007669"/>
    <property type="project" value="UniProtKB-KW"/>
</dbReference>
<evidence type="ECO:0000256" key="3">
    <source>
        <dbReference type="ARBA" id="ARBA00022692"/>
    </source>
</evidence>
<sequence length="292" mass="31898">MMRLRAATVLATLTVVTLPLIPVQWLALRLKGGLKRSLPVVWHRIACRTVGIRVREIGKPARERPLLIVANHVSWLDITVLGSRMPLSFVAKTEVASWPVFGLFAKLQRSVFVDRQRRSATGRTAEELGTRLASGDAMVLFAEGTSNSGNEVLPFRSALIGAARHALAGDDGEMWIQPLALAYTHLHGLPMGRQFRPHVAWYGDMEMVPHFMNVVRQGAVDVAVVWGEPIRVRPDMDRKTLTRLLEDEVRRLAGNVRAGHPPAGPELPPAAPAADVPAEAGEPAILKAAENG</sequence>
<dbReference type="EMBL" id="OBML01000007">
    <property type="protein sequence ID" value="SOC13558.1"/>
    <property type="molecule type" value="Genomic_DNA"/>
</dbReference>
<organism evidence="10 11">
    <name type="scientific">Stappia indica</name>
    <dbReference type="NCBI Taxonomy" id="538381"/>
    <lineage>
        <taxon>Bacteria</taxon>
        <taxon>Pseudomonadati</taxon>
        <taxon>Pseudomonadota</taxon>
        <taxon>Alphaproteobacteria</taxon>
        <taxon>Hyphomicrobiales</taxon>
        <taxon>Stappiaceae</taxon>
        <taxon>Stappia</taxon>
    </lineage>
</organism>
<feature type="compositionally biased region" description="Low complexity" evidence="8">
    <location>
        <begin position="272"/>
        <end position="284"/>
    </location>
</feature>
<feature type="compositionally biased region" description="Pro residues" evidence="8">
    <location>
        <begin position="262"/>
        <end position="271"/>
    </location>
</feature>
<evidence type="ECO:0000259" key="9">
    <source>
        <dbReference type="SMART" id="SM00563"/>
    </source>
</evidence>
<accession>A0A285SYV8</accession>
<comment type="subcellular location">
    <subcellularLocation>
        <location evidence="1">Membrane</location>
    </subcellularLocation>
</comment>
<reference evidence="10 11" key="1">
    <citation type="submission" date="2017-08" db="EMBL/GenBank/DDBJ databases">
        <authorList>
            <person name="de Groot N.N."/>
        </authorList>
    </citation>
    <scope>NUCLEOTIDE SEQUENCE [LARGE SCALE GENOMIC DNA]</scope>
    <source>
        <strain evidence="10 11">USBA 352</strain>
    </source>
</reference>